<keyword evidence="3" id="KW-0227">DNA damage</keyword>
<feature type="binding site" evidence="9">
    <location>
        <position position="165"/>
    </location>
    <ligand>
        <name>2-oxoglutarate</name>
        <dbReference type="ChEBI" id="CHEBI:16810"/>
    </ligand>
</feature>
<evidence type="ECO:0000256" key="9">
    <source>
        <dbReference type="PIRSR" id="PIRSR632852-1"/>
    </source>
</evidence>
<dbReference type="Pfam" id="PF13532">
    <property type="entry name" value="2OG-FeII_Oxy_2"/>
    <property type="match status" value="1"/>
</dbReference>
<feature type="binding site" evidence="9">
    <location>
        <position position="181"/>
    </location>
    <ligand>
        <name>2-oxoglutarate</name>
        <dbReference type="ChEBI" id="CHEBI:16810"/>
    </ligand>
</feature>
<dbReference type="PANTHER" id="PTHR31573">
    <property type="entry name" value="ALPHA-KETOGLUTARATE-DEPENDENT DIOXYGENASE ALKB HOMOLOG 2"/>
    <property type="match status" value="1"/>
</dbReference>
<evidence type="ECO:0000259" key="10">
    <source>
        <dbReference type="PROSITE" id="PS51471"/>
    </source>
</evidence>
<evidence type="ECO:0000256" key="6">
    <source>
        <dbReference type="ARBA" id="ARBA00023002"/>
    </source>
</evidence>
<keyword evidence="8" id="KW-0234">DNA repair</keyword>
<dbReference type="PANTHER" id="PTHR31573:SF1">
    <property type="entry name" value="DNA OXIDATIVE DEMETHYLASE ALKBH2"/>
    <property type="match status" value="1"/>
</dbReference>
<dbReference type="SUPFAM" id="SSF51197">
    <property type="entry name" value="Clavaminate synthase-like"/>
    <property type="match status" value="1"/>
</dbReference>
<dbReference type="FunFam" id="2.60.120.590:FF:000004">
    <property type="entry name" value="DNA oxidative demethylase ALKBH2"/>
    <property type="match status" value="1"/>
</dbReference>
<dbReference type="InterPro" id="IPR027450">
    <property type="entry name" value="AlkB-like"/>
</dbReference>
<feature type="domain" description="Fe2OG dioxygenase" evidence="10">
    <location>
        <begin position="87"/>
        <end position="186"/>
    </location>
</feature>
<keyword evidence="5 11" id="KW-0223">Dioxygenase</keyword>
<dbReference type="InterPro" id="IPR037151">
    <property type="entry name" value="AlkB-like_sf"/>
</dbReference>
<feature type="binding site" evidence="9">
    <location>
        <position position="106"/>
    </location>
    <ligand>
        <name>2-oxoglutarate</name>
        <dbReference type="ChEBI" id="CHEBI:16810"/>
    </ligand>
</feature>
<dbReference type="GO" id="GO:0006307">
    <property type="term" value="P:DNA alkylation repair"/>
    <property type="evidence" value="ECO:0007669"/>
    <property type="project" value="TreeGrafter"/>
</dbReference>
<evidence type="ECO:0000313" key="12">
    <source>
        <dbReference type="Proteomes" id="UP000321926"/>
    </source>
</evidence>
<feature type="binding site" evidence="9">
    <location>
        <begin position="57"/>
        <end position="59"/>
    </location>
    <ligand>
        <name>substrate</name>
    </ligand>
</feature>
<dbReference type="Gene3D" id="2.60.120.590">
    <property type="entry name" value="Alpha-ketoglutarate-dependent dioxygenase AlkB-like"/>
    <property type="match status" value="1"/>
</dbReference>
<dbReference type="PROSITE" id="PS51471">
    <property type="entry name" value="FE2OG_OXY"/>
    <property type="match status" value="1"/>
</dbReference>
<comment type="cofactor">
    <cofactor evidence="1">
        <name>Fe(2+)</name>
        <dbReference type="ChEBI" id="CHEBI:29033"/>
    </cofactor>
</comment>
<feature type="binding site" evidence="9">
    <location>
        <position position="177"/>
    </location>
    <ligand>
        <name>2-oxoglutarate</name>
        <dbReference type="ChEBI" id="CHEBI:16810"/>
    </ligand>
</feature>
<feature type="binding site" evidence="9">
    <location>
        <position position="94"/>
    </location>
    <ligand>
        <name>2-oxoglutarate</name>
        <dbReference type="ChEBI" id="CHEBI:16810"/>
    </ligand>
</feature>
<dbReference type="GO" id="GO:0008198">
    <property type="term" value="F:ferrous iron binding"/>
    <property type="evidence" value="ECO:0007669"/>
    <property type="project" value="TreeGrafter"/>
</dbReference>
<evidence type="ECO:0000313" key="11">
    <source>
        <dbReference type="EMBL" id="TXK52915.1"/>
    </source>
</evidence>
<evidence type="ECO:0000256" key="2">
    <source>
        <dbReference type="ARBA" id="ARBA00022723"/>
    </source>
</evidence>
<feature type="binding site" evidence="9">
    <location>
        <begin position="39"/>
        <end position="41"/>
    </location>
    <ligand>
        <name>substrate</name>
    </ligand>
</feature>
<keyword evidence="4" id="KW-0460">Magnesium</keyword>
<dbReference type="InterPro" id="IPR032852">
    <property type="entry name" value="ALKBH2"/>
</dbReference>
<dbReference type="AlphaFoldDB" id="A0A5C8KDT9"/>
<dbReference type="GO" id="GO:0051747">
    <property type="term" value="F:cytosine C-5 DNA demethylase activity"/>
    <property type="evidence" value="ECO:0007669"/>
    <property type="project" value="TreeGrafter"/>
</dbReference>
<accession>A0A5C8KDT9</accession>
<comment type="caution">
    <text evidence="11">The sequence shown here is derived from an EMBL/GenBank/DDBJ whole genome shotgun (WGS) entry which is preliminary data.</text>
</comment>
<keyword evidence="12" id="KW-1185">Reference proteome</keyword>
<evidence type="ECO:0000256" key="3">
    <source>
        <dbReference type="ARBA" id="ARBA00022763"/>
    </source>
</evidence>
<keyword evidence="2" id="KW-0479">Metal-binding</keyword>
<dbReference type="EMBL" id="VRTY01000001">
    <property type="protein sequence ID" value="TXK52915.1"/>
    <property type="molecule type" value="Genomic_DNA"/>
</dbReference>
<keyword evidence="7" id="KW-0408">Iron</keyword>
<reference evidence="11 12" key="1">
    <citation type="submission" date="2019-08" db="EMBL/GenBank/DDBJ databases">
        <authorList>
            <person name="Shi S."/>
        </authorList>
    </citation>
    <scope>NUCLEOTIDE SEQUENCE [LARGE SCALE GENOMIC DNA]</scope>
    <source>
        <strain evidence="11 12">GY10130</strain>
    </source>
</reference>
<feature type="binding site" evidence="9">
    <location>
        <position position="96"/>
    </location>
    <ligand>
        <name>2-oxoglutarate</name>
        <dbReference type="ChEBI" id="CHEBI:16810"/>
    </ligand>
</feature>
<dbReference type="Proteomes" id="UP000321926">
    <property type="component" value="Unassembled WGS sequence"/>
</dbReference>
<evidence type="ECO:0000256" key="7">
    <source>
        <dbReference type="ARBA" id="ARBA00023004"/>
    </source>
</evidence>
<evidence type="ECO:0000256" key="4">
    <source>
        <dbReference type="ARBA" id="ARBA00022842"/>
    </source>
</evidence>
<gene>
    <name evidence="11" type="ORF">FVR03_00220</name>
</gene>
<dbReference type="GO" id="GO:0035516">
    <property type="term" value="F:broad specificity oxidative DNA demethylase activity"/>
    <property type="evidence" value="ECO:0007669"/>
    <property type="project" value="TreeGrafter"/>
</dbReference>
<evidence type="ECO:0000256" key="8">
    <source>
        <dbReference type="ARBA" id="ARBA00023204"/>
    </source>
</evidence>
<protein>
    <submittedName>
        <fullName evidence="11">Alpha-ketoglutarate-dependent dioxygenase AlkB</fullName>
    </submittedName>
</protein>
<keyword evidence="6" id="KW-0560">Oxidoreductase</keyword>
<organism evidence="11 12">
    <name type="scientific">Pontibacter qinzhouensis</name>
    <dbReference type="NCBI Taxonomy" id="2603253"/>
    <lineage>
        <taxon>Bacteria</taxon>
        <taxon>Pseudomonadati</taxon>
        <taxon>Bacteroidota</taxon>
        <taxon>Cytophagia</taxon>
        <taxon>Cytophagales</taxon>
        <taxon>Hymenobacteraceae</taxon>
        <taxon>Pontibacter</taxon>
    </lineage>
</organism>
<name>A0A5C8KDT9_9BACT</name>
<proteinExistence type="predicted"/>
<dbReference type="InterPro" id="IPR005123">
    <property type="entry name" value="Oxoglu/Fe-dep_dioxygenase_dom"/>
</dbReference>
<sequence length="186" mass="21877">MPDAEVYYEPTFFSKEESNRYFNELQQQVGWQQEHIRMFGRQVAMPRLTAWYGDKGYTYSGLQNEPKPWLPLLLELKQAVELRTGNHYNSVLLNYYRQGSDSMGWHADNEPELGQNPSIASLSFGGTRRFGFRQRQNKEQKNHYLTLQHGSLLLMQGPTQHFWQHSIPKTATAVEPRINLTFRFVY</sequence>
<evidence type="ECO:0000256" key="5">
    <source>
        <dbReference type="ARBA" id="ARBA00022964"/>
    </source>
</evidence>
<evidence type="ECO:0000256" key="1">
    <source>
        <dbReference type="ARBA" id="ARBA00001954"/>
    </source>
</evidence>
<feature type="binding site" evidence="9">
    <location>
        <position position="183"/>
    </location>
    <ligand>
        <name>2-oxoglutarate</name>
        <dbReference type="ChEBI" id="CHEBI:16810"/>
    </ligand>
</feature>
<dbReference type="OrthoDB" id="190276at2"/>